<protein>
    <submittedName>
        <fullName evidence="1">Uncharacterized protein</fullName>
    </submittedName>
</protein>
<dbReference type="EMBL" id="CDMK01000001">
    <property type="protein sequence ID" value="CRI33669.1"/>
    <property type="molecule type" value="Genomic_DNA"/>
</dbReference>
<sequence length="37" mass="4061">MSETATKAGKGWACIQAHTRPIAKKVLIKSLRVESYS</sequence>
<organism evidence="1 2">
    <name type="scientific">Helicobacter heilmannii</name>
    <dbReference type="NCBI Taxonomy" id="35817"/>
    <lineage>
        <taxon>Bacteria</taxon>
        <taxon>Pseudomonadati</taxon>
        <taxon>Campylobacterota</taxon>
        <taxon>Epsilonproteobacteria</taxon>
        <taxon>Campylobacterales</taxon>
        <taxon>Helicobacteraceae</taxon>
        <taxon>Helicobacter</taxon>
    </lineage>
</organism>
<dbReference type="Proteomes" id="UP000046090">
    <property type="component" value="Unassembled WGS sequence"/>
</dbReference>
<name>A0A0K2Y7L4_HELHE</name>
<reference evidence="2" key="1">
    <citation type="submission" date="2014-12" db="EMBL/GenBank/DDBJ databases">
        <authorList>
            <person name="Smet A."/>
        </authorList>
    </citation>
    <scope>NUCLEOTIDE SEQUENCE [LARGE SCALE GENOMIC DNA]</scope>
</reference>
<accession>A0A0K2Y7L4</accession>
<keyword evidence="2" id="KW-1185">Reference proteome</keyword>
<evidence type="ECO:0000313" key="2">
    <source>
        <dbReference type="Proteomes" id="UP000046090"/>
    </source>
</evidence>
<dbReference type="AlphaFoldDB" id="A0A0K2Y7L4"/>
<evidence type="ECO:0000313" key="1">
    <source>
        <dbReference type="EMBL" id="CRI33669.1"/>
    </source>
</evidence>
<gene>
    <name evidence="1" type="ORF">HHE01_08730</name>
</gene>
<proteinExistence type="predicted"/>